<keyword evidence="2" id="KW-0804">Transcription</keyword>
<keyword evidence="3" id="KW-0809">Transit peptide</keyword>
<evidence type="ECO:0000313" key="4">
    <source>
        <dbReference type="EMBL" id="KAG8389447.1"/>
    </source>
</evidence>
<keyword evidence="5" id="KW-1185">Reference proteome</keyword>
<gene>
    <name evidence="4" type="ORF">BUALT_Bualt02G0230400</name>
</gene>
<dbReference type="Proteomes" id="UP000826271">
    <property type="component" value="Unassembled WGS sequence"/>
</dbReference>
<evidence type="ECO:0000256" key="3">
    <source>
        <dbReference type="ARBA" id="ARBA00022946"/>
    </source>
</evidence>
<dbReference type="AlphaFoldDB" id="A0AAV6YBB8"/>
<keyword evidence="2" id="KW-0805">Transcription regulation</keyword>
<comment type="caution">
    <text evidence="4">The sequence shown here is derived from an EMBL/GenBank/DDBJ whole genome shotgun (WGS) entry which is preliminary data.</text>
</comment>
<dbReference type="InterPro" id="IPR003690">
    <property type="entry name" value="MTERF"/>
</dbReference>
<proteinExistence type="inferred from homology"/>
<comment type="similarity">
    <text evidence="1">Belongs to the mTERF family.</text>
</comment>
<accession>A0AAV6YBB8</accession>
<evidence type="ECO:0000256" key="1">
    <source>
        <dbReference type="ARBA" id="ARBA00007692"/>
    </source>
</evidence>
<dbReference type="GO" id="GO:0006353">
    <property type="term" value="P:DNA-templated transcription termination"/>
    <property type="evidence" value="ECO:0007669"/>
    <property type="project" value="UniProtKB-KW"/>
</dbReference>
<protein>
    <submittedName>
        <fullName evidence="4">Uncharacterized protein</fullName>
    </submittedName>
</protein>
<evidence type="ECO:0000256" key="2">
    <source>
        <dbReference type="ARBA" id="ARBA00022472"/>
    </source>
</evidence>
<dbReference type="PANTHER" id="PTHR13068">
    <property type="entry name" value="CGI-12 PROTEIN-RELATED"/>
    <property type="match status" value="1"/>
</dbReference>
<dbReference type="Gene3D" id="1.25.70.10">
    <property type="entry name" value="Transcription termination factor 3, mitochondrial"/>
    <property type="match status" value="1"/>
</dbReference>
<dbReference type="Pfam" id="PF02536">
    <property type="entry name" value="mTERF"/>
    <property type="match status" value="1"/>
</dbReference>
<dbReference type="FunFam" id="1.25.70.10:FF:000001">
    <property type="entry name" value="Mitochondrial transcription termination factor-like"/>
    <property type="match status" value="1"/>
</dbReference>
<evidence type="ECO:0000313" key="5">
    <source>
        <dbReference type="Proteomes" id="UP000826271"/>
    </source>
</evidence>
<sequence length="388" mass="44187">MFAIICRRKLTIPLQNCIFIRPQFYPPILAKKSFSSSDVHTDDPKQSFTISYLINSCGLSSNDAVSTSKKVCIKSPENPDAVLQLLSKYGFTNAHIPKLVVRWPQVLVACPDKTLSPKLEFFCSFGVPVAILAQKLSLYPLILQRSLENYLIPSYNYLKSLVQSDEKVVSVFRRAPRAFAHGWQREISTNIAVMRERGVPESSIVSLVVYQPSLIILGKNRLSDYMDRAVEMGFDKSKIVFIHALQVFGDMSESTLKRKMEVYGKCGWSESDITGAFLRFPLCMTISEKKIIANMDFLVNEVGCKPGDVAQSPVLLGLNLDKRMRPRWLVVRILKTKKLLKKTNSFTTLFKMSEEIFLKNYIMRYQEVIPQLLDFYQGKLSLHELVDS</sequence>
<dbReference type="EMBL" id="WHWC01000002">
    <property type="protein sequence ID" value="KAG8389447.1"/>
    <property type="molecule type" value="Genomic_DNA"/>
</dbReference>
<dbReference type="GO" id="GO:0003676">
    <property type="term" value="F:nucleic acid binding"/>
    <property type="evidence" value="ECO:0007669"/>
    <property type="project" value="InterPro"/>
</dbReference>
<dbReference type="SMART" id="SM00733">
    <property type="entry name" value="Mterf"/>
    <property type="match status" value="7"/>
</dbReference>
<dbReference type="InterPro" id="IPR038538">
    <property type="entry name" value="MTERF_sf"/>
</dbReference>
<reference evidence="4" key="1">
    <citation type="submission" date="2019-10" db="EMBL/GenBank/DDBJ databases">
        <authorList>
            <person name="Zhang R."/>
            <person name="Pan Y."/>
            <person name="Wang J."/>
            <person name="Ma R."/>
            <person name="Yu S."/>
        </authorList>
    </citation>
    <scope>NUCLEOTIDE SEQUENCE</scope>
    <source>
        <strain evidence="4">LA-IB0</strain>
        <tissue evidence="4">Leaf</tissue>
    </source>
</reference>
<organism evidence="4 5">
    <name type="scientific">Buddleja alternifolia</name>
    <dbReference type="NCBI Taxonomy" id="168488"/>
    <lineage>
        <taxon>Eukaryota</taxon>
        <taxon>Viridiplantae</taxon>
        <taxon>Streptophyta</taxon>
        <taxon>Embryophyta</taxon>
        <taxon>Tracheophyta</taxon>
        <taxon>Spermatophyta</taxon>
        <taxon>Magnoliopsida</taxon>
        <taxon>eudicotyledons</taxon>
        <taxon>Gunneridae</taxon>
        <taxon>Pentapetalae</taxon>
        <taxon>asterids</taxon>
        <taxon>lamiids</taxon>
        <taxon>Lamiales</taxon>
        <taxon>Scrophulariaceae</taxon>
        <taxon>Buddlejeae</taxon>
        <taxon>Buddleja</taxon>
    </lineage>
</organism>
<keyword evidence="2" id="KW-0806">Transcription termination</keyword>
<dbReference type="PANTHER" id="PTHR13068:SF133">
    <property type="entry name" value="MITOCHONDRIAL TRANSCRIPTION TERMINATION FACTOR FAMILY PROTEIN"/>
    <property type="match status" value="1"/>
</dbReference>
<name>A0AAV6YBB8_9LAMI</name>